<evidence type="ECO:0000313" key="2">
    <source>
        <dbReference type="Proteomes" id="UP000831113"/>
    </source>
</evidence>
<keyword evidence="1" id="KW-0614">Plasmid</keyword>
<keyword evidence="2" id="KW-1185">Reference proteome</keyword>
<dbReference type="RefSeq" id="WP_243803488.1">
    <property type="nucleotide sequence ID" value="NZ_CP094674.1"/>
</dbReference>
<geneLocation type="plasmid" evidence="1 2">
    <name>unnamed5</name>
</geneLocation>
<reference evidence="1 2" key="1">
    <citation type="submission" date="2022-03" db="EMBL/GenBank/DDBJ databases">
        <title>Hymenobactersp. isolated from the air.</title>
        <authorList>
            <person name="Won M."/>
            <person name="Kwon S.-W."/>
        </authorList>
    </citation>
    <scope>NUCLEOTIDE SEQUENCE [LARGE SCALE GENOMIC DNA]</scope>
    <source>
        <strain evidence="1 2">KACC 21982</strain>
        <plasmid evidence="1 2">unnamed5</plasmid>
    </source>
</reference>
<gene>
    <name evidence="1" type="ORF">MTX78_25000</name>
</gene>
<evidence type="ECO:0008006" key="3">
    <source>
        <dbReference type="Google" id="ProtNLM"/>
    </source>
</evidence>
<proteinExistence type="predicted"/>
<name>A0ABY4D8Y6_9BACT</name>
<dbReference type="Proteomes" id="UP000831113">
    <property type="component" value="Plasmid unnamed5"/>
</dbReference>
<accession>A0ABY4D8Y6</accession>
<dbReference type="EMBL" id="CP094674">
    <property type="protein sequence ID" value="UOG77624.1"/>
    <property type="molecule type" value="Genomic_DNA"/>
</dbReference>
<evidence type="ECO:0000313" key="1">
    <source>
        <dbReference type="EMBL" id="UOG77624.1"/>
    </source>
</evidence>
<protein>
    <recommendedName>
        <fullName evidence="3">SH3 domain-containing protein</fullName>
    </recommendedName>
</protein>
<organism evidence="1 2">
    <name type="scientific">Hymenobacter tibetensis</name>
    <dbReference type="NCBI Taxonomy" id="497967"/>
    <lineage>
        <taxon>Bacteria</taxon>
        <taxon>Pseudomonadati</taxon>
        <taxon>Bacteroidota</taxon>
        <taxon>Cytophagia</taxon>
        <taxon>Cytophagales</taxon>
        <taxon>Hymenobacteraceae</taxon>
        <taxon>Hymenobacter</taxon>
    </lineage>
</organism>
<sequence>MARPFAQFDLAALAPKNPLGEWAKAQQTLAALGDWTKLQQNVLRPLGALQQQNTPLASLGKQLTQSFSGLQHIMDWARTSQSALSPATWSTQLLYWAGSFDAAFAKFDDQAEYDLTSEQEDVAMPDMVYSLTPLSEQFETLEVTTAADVAALRAYLEELYITLATAVSLATSYLLRNGKVGVAGLLLYAGSWGGLQFLIGLPATIDFYLQKVDIRLHPEHSAATKEDLTQLKADIIASIKQHATEQGQLRAVARRLRVRMKPTEQSTCLGTIEAGQQVVVLRRGKRAYISYQDVDQLPMHGWVLKKNCGL</sequence>